<evidence type="ECO:0000256" key="3">
    <source>
        <dbReference type="ARBA" id="ARBA00022741"/>
    </source>
</evidence>
<keyword evidence="1 7" id="KW-1003">Cell membrane</keyword>
<sequence>MEEMERWTESIAQKVKRKKKVEINSRKEIWHSVFAPQVEPVATDSDTLRSLVEAVKAAITDGIHPKMITKGSSGSYFARAKMGGKVQTVAVFKPKDEEPYGNLNPKVSISTRFILQYLARRYGQIDDEMAPSPVSLDHPLRESVSDTQSKAFYYDWLDRNAAKKGKTLPDKIGSMQYFLHGFTDSSEFLRKHPWPGRAISDTFDDSSHRKGNWSKKMWSTFNIVCGKTGVDEETSEEEEREDERVLFDATETYSGQEGFYWSSALQDNFREELEKLVILDYLMLNTDRGADNYMIKYCVSSHGTSLVDVAPSRSATPMMTELRRTNTPPVGMPQMTAGTSYNPSQPGSTIGSNLPYTRQPHVHIAAIDNSLSFPHEHPRGWRSYTYGWLYLPVTIIGRPFSQKTRDHFLPLLTSKDWWAETTFELRKLFAVDPDFHPKMFNVLVWDDEIQLTEENIPVILNGPGSSNARSPASPHHSLNVLPIFSEPRSRRSQSVSDFPPPMRRVSTEFTGAQRPVSFSAKFSRVHPATTGVTVLEHMERLDAVEAGLKRLGVEEESIDEEEVDVGTVRTKSKKQRETDSPAQVLLSPSARSDYLPAVLEDEVATEGGGSDTEEDLVAMSKSMPHLEQSPPILHARWTSHEERPNLDWMDVDSATSPKRRTVIAEITWIMSHRSE</sequence>
<gene>
    <name evidence="9" type="ORF">PHLCEN_2v281</name>
</gene>
<dbReference type="AlphaFoldDB" id="A0A2R6S6E8"/>
<organism evidence="9 10">
    <name type="scientific">Hermanssonia centrifuga</name>
    <dbReference type="NCBI Taxonomy" id="98765"/>
    <lineage>
        <taxon>Eukaryota</taxon>
        <taxon>Fungi</taxon>
        <taxon>Dikarya</taxon>
        <taxon>Basidiomycota</taxon>
        <taxon>Agaricomycotina</taxon>
        <taxon>Agaricomycetes</taxon>
        <taxon>Polyporales</taxon>
        <taxon>Meruliaceae</taxon>
        <taxon>Hermanssonia</taxon>
    </lineage>
</organism>
<dbReference type="InterPro" id="IPR039756">
    <property type="entry name" value="Lsb6/PI4K2"/>
</dbReference>
<dbReference type="GO" id="GO:0005524">
    <property type="term" value="F:ATP binding"/>
    <property type="evidence" value="ECO:0007669"/>
    <property type="project" value="UniProtKB-UniRule"/>
</dbReference>
<evidence type="ECO:0000256" key="6">
    <source>
        <dbReference type="ARBA" id="ARBA00023136"/>
    </source>
</evidence>
<evidence type="ECO:0000259" key="8">
    <source>
        <dbReference type="Pfam" id="PF00454"/>
    </source>
</evidence>
<reference evidence="9 10" key="1">
    <citation type="submission" date="2018-02" db="EMBL/GenBank/DDBJ databases">
        <title>Genome sequence of the basidiomycete white-rot fungus Phlebia centrifuga.</title>
        <authorList>
            <person name="Granchi Z."/>
            <person name="Peng M."/>
            <person name="de Vries R.P."/>
            <person name="Hilden K."/>
            <person name="Makela M.R."/>
            <person name="Grigoriev I."/>
            <person name="Riley R."/>
        </authorList>
    </citation>
    <scope>NUCLEOTIDE SEQUENCE [LARGE SCALE GENOMIC DNA]</scope>
    <source>
        <strain evidence="9 10">FBCC195</strain>
    </source>
</reference>
<dbReference type="GO" id="GO:0004430">
    <property type="term" value="F:1-phosphatidylinositol 4-kinase activity"/>
    <property type="evidence" value="ECO:0007669"/>
    <property type="project" value="UniProtKB-UniRule"/>
</dbReference>
<dbReference type="EMBL" id="MLYV02000029">
    <property type="protein sequence ID" value="PSS37813.1"/>
    <property type="molecule type" value="Genomic_DNA"/>
</dbReference>
<dbReference type="EC" id="2.7.1.67" evidence="7"/>
<dbReference type="GO" id="GO:0005802">
    <property type="term" value="C:trans-Golgi network"/>
    <property type="evidence" value="ECO:0007669"/>
    <property type="project" value="TreeGrafter"/>
</dbReference>
<comment type="similarity">
    <text evidence="7">Belongs to the PI3/PI4-kinase family.</text>
</comment>
<dbReference type="PANTHER" id="PTHR12865:SF1">
    <property type="entry name" value="PHOSPHATIDYLINOSITOL 4-KINASE TYPE 2"/>
    <property type="match status" value="1"/>
</dbReference>
<name>A0A2R6S6E8_9APHY</name>
<dbReference type="GO" id="GO:0005768">
    <property type="term" value="C:endosome"/>
    <property type="evidence" value="ECO:0007669"/>
    <property type="project" value="UniProtKB-UniRule"/>
</dbReference>
<keyword evidence="5 7" id="KW-0067">ATP-binding</keyword>
<evidence type="ECO:0000313" key="10">
    <source>
        <dbReference type="Proteomes" id="UP000186601"/>
    </source>
</evidence>
<comment type="catalytic activity">
    <reaction evidence="7">
        <text>a 1,2-diacyl-sn-glycero-3-phospho-(1D-myo-inositol) + ATP = a 1,2-diacyl-sn-glycero-3-phospho-(1D-myo-inositol 4-phosphate) + ADP + H(+)</text>
        <dbReference type="Rhea" id="RHEA:19877"/>
        <dbReference type="ChEBI" id="CHEBI:15378"/>
        <dbReference type="ChEBI" id="CHEBI:30616"/>
        <dbReference type="ChEBI" id="CHEBI:57880"/>
        <dbReference type="ChEBI" id="CHEBI:58178"/>
        <dbReference type="ChEBI" id="CHEBI:456216"/>
        <dbReference type="EC" id="2.7.1.67"/>
    </reaction>
</comment>
<comment type="caution">
    <text evidence="9">The sequence shown here is derived from an EMBL/GenBank/DDBJ whole genome shotgun (WGS) entry which is preliminary data.</text>
</comment>
<dbReference type="GO" id="GO:0005886">
    <property type="term" value="C:plasma membrane"/>
    <property type="evidence" value="ECO:0007669"/>
    <property type="project" value="UniProtKB-SubCell"/>
</dbReference>
<dbReference type="InterPro" id="IPR000403">
    <property type="entry name" value="PI3/4_kinase_cat_dom"/>
</dbReference>
<dbReference type="PANTHER" id="PTHR12865">
    <property type="entry name" value="PHOSPHATIDYLINOSITOL 4-KINASE TYPE-II"/>
    <property type="match status" value="1"/>
</dbReference>
<keyword evidence="4 7" id="KW-0418">Kinase</keyword>
<dbReference type="GO" id="GO:0000329">
    <property type="term" value="C:fungal-type vacuole membrane"/>
    <property type="evidence" value="ECO:0007669"/>
    <property type="project" value="TreeGrafter"/>
</dbReference>
<dbReference type="GO" id="GO:0007030">
    <property type="term" value="P:Golgi organization"/>
    <property type="evidence" value="ECO:0007669"/>
    <property type="project" value="TreeGrafter"/>
</dbReference>
<keyword evidence="10" id="KW-1185">Reference proteome</keyword>
<feature type="domain" description="PI3K/PI4K catalytic" evidence="8">
    <location>
        <begin position="72"/>
        <end position="446"/>
    </location>
</feature>
<dbReference type="OrthoDB" id="3349449at2759"/>
<evidence type="ECO:0000256" key="5">
    <source>
        <dbReference type="ARBA" id="ARBA00022840"/>
    </source>
</evidence>
<comment type="subcellular location">
    <subcellularLocation>
        <location evidence="7">Cell membrane</location>
        <topology evidence="7">Peripheral membrane protein</topology>
    </subcellularLocation>
    <subcellularLocation>
        <location evidence="7">Vacuole membrane</location>
        <topology evidence="7">Peripheral membrane protein</topology>
    </subcellularLocation>
</comment>
<dbReference type="GO" id="GO:0007032">
    <property type="term" value="P:endosome organization"/>
    <property type="evidence" value="ECO:0007669"/>
    <property type="project" value="TreeGrafter"/>
</dbReference>
<evidence type="ECO:0000256" key="1">
    <source>
        <dbReference type="ARBA" id="ARBA00022475"/>
    </source>
</evidence>
<evidence type="ECO:0000256" key="2">
    <source>
        <dbReference type="ARBA" id="ARBA00022679"/>
    </source>
</evidence>
<accession>A0A2R6S6E8</accession>
<proteinExistence type="inferred from homology"/>
<protein>
    <recommendedName>
        <fullName evidence="7">Phosphatidylinositol 4-kinase</fullName>
        <ecNumber evidence="7">2.7.1.67</ecNumber>
    </recommendedName>
</protein>
<dbReference type="Proteomes" id="UP000186601">
    <property type="component" value="Unassembled WGS sequence"/>
</dbReference>
<evidence type="ECO:0000313" key="9">
    <source>
        <dbReference type="EMBL" id="PSS37813.1"/>
    </source>
</evidence>
<keyword evidence="3 7" id="KW-0547">Nucleotide-binding</keyword>
<keyword evidence="6" id="KW-0472">Membrane</keyword>
<evidence type="ECO:0000256" key="4">
    <source>
        <dbReference type="ARBA" id="ARBA00022777"/>
    </source>
</evidence>
<comment type="cofactor">
    <cofactor evidence="7">
        <name>Mg(2+)</name>
        <dbReference type="ChEBI" id="CHEBI:18420"/>
    </cofactor>
    <cofactor evidence="7">
        <name>Mn(2+)</name>
        <dbReference type="ChEBI" id="CHEBI:29035"/>
    </cofactor>
</comment>
<dbReference type="GO" id="GO:0046854">
    <property type="term" value="P:phosphatidylinositol phosphate biosynthetic process"/>
    <property type="evidence" value="ECO:0007669"/>
    <property type="project" value="UniProtKB-UniRule"/>
</dbReference>
<evidence type="ECO:0000256" key="7">
    <source>
        <dbReference type="RuleBase" id="RU367084"/>
    </source>
</evidence>
<dbReference type="InterPro" id="IPR018936">
    <property type="entry name" value="PI3/4_kinase_CS"/>
</dbReference>
<dbReference type="Pfam" id="PF00454">
    <property type="entry name" value="PI3_PI4_kinase"/>
    <property type="match status" value="1"/>
</dbReference>
<dbReference type="PROSITE" id="PS00916">
    <property type="entry name" value="PI3_4_KINASE_2"/>
    <property type="match status" value="1"/>
</dbReference>
<dbReference type="STRING" id="98765.A0A2R6S6E8"/>
<keyword evidence="2 7" id="KW-0808">Transferase</keyword>